<dbReference type="InterPro" id="IPR036397">
    <property type="entry name" value="RNaseH_sf"/>
</dbReference>
<dbReference type="PANTHER" id="PTHR47326:SF1">
    <property type="entry name" value="HTH PSQ-TYPE DOMAIN-CONTAINING PROTEIN"/>
    <property type="match status" value="1"/>
</dbReference>
<evidence type="ECO:0000313" key="3">
    <source>
        <dbReference type="Proteomes" id="UP000663829"/>
    </source>
</evidence>
<evidence type="ECO:0000313" key="2">
    <source>
        <dbReference type="EMBL" id="CAF1480442.1"/>
    </source>
</evidence>
<dbReference type="GO" id="GO:0003676">
    <property type="term" value="F:nucleic acid binding"/>
    <property type="evidence" value="ECO:0007669"/>
    <property type="project" value="InterPro"/>
</dbReference>
<dbReference type="AlphaFoldDB" id="A0A815RR69"/>
<accession>A0A815RR69</accession>
<name>A0A815RR69_9BILA</name>
<organism evidence="2 3">
    <name type="scientific">Didymodactylos carnosus</name>
    <dbReference type="NCBI Taxonomy" id="1234261"/>
    <lineage>
        <taxon>Eukaryota</taxon>
        <taxon>Metazoa</taxon>
        <taxon>Spiralia</taxon>
        <taxon>Gnathifera</taxon>
        <taxon>Rotifera</taxon>
        <taxon>Eurotatoria</taxon>
        <taxon>Bdelloidea</taxon>
        <taxon>Philodinida</taxon>
        <taxon>Philodinidae</taxon>
        <taxon>Didymodactylos</taxon>
    </lineage>
</organism>
<feature type="domain" description="Tc1-like transposase DDE" evidence="1">
    <location>
        <begin position="373"/>
        <end position="502"/>
    </location>
</feature>
<dbReference type="InterPro" id="IPR038717">
    <property type="entry name" value="Tc1-like_DDE_dom"/>
</dbReference>
<dbReference type="EMBL" id="CAJNOQ010021086">
    <property type="protein sequence ID" value="CAF1480442.1"/>
    <property type="molecule type" value="Genomic_DNA"/>
</dbReference>
<keyword evidence="3" id="KW-1185">Reference proteome</keyword>
<proteinExistence type="predicted"/>
<comment type="caution">
    <text evidence="2">The sequence shown here is derived from an EMBL/GenBank/DDBJ whole genome shotgun (WGS) entry which is preliminary data.</text>
</comment>
<sequence length="514" mass="59289">MTTCPNCSQTTKDHLAEVYSSNPSLILTNIINRNLRDIIKYQSDARFHKEKCGADIVAQTVYQSVLKQEQTLFVTCILRADGAPITKRIRNCKSMWILQLFIAELSPYIRFSKSNIMLLSIWTGSSKEGFNLFLCDIVKKLNSVRGGQVRPFRSPSQVQKDGLLINIDQTQRIIPIRFQLFTGDLPALETMTSPSQKDGLLINIDQTQRIIPIRFQLFTGDLPALETMTNTVQHGGYHACISCNIHVFYWIKSINLTGAIDLEGSKDSPRVIRTKAFIQKVKQRLSKRKRSSIRLLAKEMKTSFGTIHRTIKDDLSYKAYKMRVVPKLADEHKSKRKSFGICVRKNITKSMSKKILFSDEKYFRVNNTFNTQNDRMYAATRKEADDIGGIHRETQFSPGIMIWLGVCYQGVTRPVIIEGTINSSRYIEEILPIAFEDGEKMLGSDFIFQQDGAPAHRDQMTQQWCEENFPDYWTKDRWPPYSPDLNPLDYCIWDELRQQMDWSLITNKQTLMKK</sequence>
<reference evidence="2" key="1">
    <citation type="submission" date="2021-02" db="EMBL/GenBank/DDBJ databases">
        <authorList>
            <person name="Nowell W R."/>
        </authorList>
    </citation>
    <scope>NUCLEOTIDE SEQUENCE</scope>
</reference>
<dbReference type="Gene3D" id="3.30.420.10">
    <property type="entry name" value="Ribonuclease H-like superfamily/Ribonuclease H"/>
    <property type="match status" value="1"/>
</dbReference>
<dbReference type="Pfam" id="PF13358">
    <property type="entry name" value="DDE_3"/>
    <property type="match status" value="1"/>
</dbReference>
<evidence type="ECO:0000259" key="1">
    <source>
        <dbReference type="Pfam" id="PF13358"/>
    </source>
</evidence>
<dbReference type="Proteomes" id="UP000663829">
    <property type="component" value="Unassembled WGS sequence"/>
</dbReference>
<dbReference type="PANTHER" id="PTHR47326">
    <property type="entry name" value="TRANSPOSABLE ELEMENT TC3 TRANSPOSASE-LIKE PROTEIN"/>
    <property type="match status" value="1"/>
</dbReference>
<gene>
    <name evidence="2" type="ORF">GPM918_LOCUS35816</name>
</gene>
<protein>
    <recommendedName>
        <fullName evidence="1">Tc1-like transposase DDE domain-containing protein</fullName>
    </recommendedName>
</protein>